<dbReference type="GO" id="GO:0008775">
    <property type="term" value="F:acetate CoA-transferase activity"/>
    <property type="evidence" value="ECO:0007669"/>
    <property type="project" value="InterPro"/>
</dbReference>
<accession>A0A1G8ZNV7</accession>
<reference evidence="3" key="1">
    <citation type="submission" date="2016-10" db="EMBL/GenBank/DDBJ databases">
        <authorList>
            <person name="Varghese N."/>
            <person name="Submissions S."/>
        </authorList>
    </citation>
    <scope>NUCLEOTIDE SEQUENCE [LARGE SCALE GENOMIC DNA]</scope>
    <source>
        <strain evidence="3">CGMCC 1.10658</strain>
    </source>
</reference>
<dbReference type="OrthoDB" id="9801795at2"/>
<organism evidence="2 3">
    <name type="scientific">Microbulbifer yueqingensis</name>
    <dbReference type="NCBI Taxonomy" id="658219"/>
    <lineage>
        <taxon>Bacteria</taxon>
        <taxon>Pseudomonadati</taxon>
        <taxon>Pseudomonadota</taxon>
        <taxon>Gammaproteobacteria</taxon>
        <taxon>Cellvibrionales</taxon>
        <taxon>Microbulbiferaceae</taxon>
        <taxon>Microbulbifer</taxon>
    </lineage>
</organism>
<dbReference type="Gene3D" id="3.40.1080.20">
    <property type="entry name" value="Acetyl-CoA hydrolase/transferase C-terminal domain"/>
    <property type="match status" value="1"/>
</dbReference>
<dbReference type="Proteomes" id="UP000199305">
    <property type="component" value="Unassembled WGS sequence"/>
</dbReference>
<feature type="domain" description="Acetyl-CoA hydrolase/transferase C-terminal" evidence="1">
    <location>
        <begin position="438"/>
        <end position="599"/>
    </location>
</feature>
<keyword evidence="3" id="KW-1185">Reference proteome</keyword>
<gene>
    <name evidence="2" type="ORF">SAMN05216212_1696</name>
</gene>
<dbReference type="Gene3D" id="3.30.750.70">
    <property type="entry name" value="4-hydroxybutyrate coenzyme like domains"/>
    <property type="match status" value="1"/>
</dbReference>
<evidence type="ECO:0000313" key="2">
    <source>
        <dbReference type="EMBL" id="SDK16776.1"/>
    </source>
</evidence>
<dbReference type="PANTHER" id="PTHR21432">
    <property type="entry name" value="ACETYL-COA HYDROLASE-RELATED"/>
    <property type="match status" value="1"/>
</dbReference>
<evidence type="ECO:0000259" key="1">
    <source>
        <dbReference type="Pfam" id="PF13336"/>
    </source>
</evidence>
<dbReference type="Pfam" id="PF13336">
    <property type="entry name" value="AcetylCoA_hyd_C"/>
    <property type="match status" value="1"/>
</dbReference>
<dbReference type="InterPro" id="IPR038460">
    <property type="entry name" value="AcetylCoA_hyd_C_sf"/>
</dbReference>
<dbReference type="PANTHER" id="PTHR21432:SF20">
    <property type="entry name" value="ACETYL-COA HYDROLASE"/>
    <property type="match status" value="1"/>
</dbReference>
<evidence type="ECO:0000313" key="3">
    <source>
        <dbReference type="Proteomes" id="UP000199305"/>
    </source>
</evidence>
<keyword evidence="2" id="KW-0378">Hydrolase</keyword>
<name>A0A1G8ZNV7_9GAMM</name>
<dbReference type="SUPFAM" id="SSF100950">
    <property type="entry name" value="NagB/RpiA/CoA transferase-like"/>
    <property type="match status" value="1"/>
</dbReference>
<dbReference type="InterPro" id="IPR046433">
    <property type="entry name" value="ActCoA_hydro"/>
</dbReference>
<dbReference type="STRING" id="658219.SAMN05216212_1696"/>
<dbReference type="EMBL" id="FNFH01000003">
    <property type="protein sequence ID" value="SDK16776.1"/>
    <property type="molecule type" value="Genomic_DNA"/>
</dbReference>
<sequence>MERQRQRYDSVEACVDAVLERVGKRIVLGLPLGIGKANHFANALYARAAADSSISLTIFTALTLERPVGKGEIQRRFIQPLLDRLYNHYQDLAYTAPRHRGQLPPNIEVCEFFMQPGAYLHNPTAQQAYVSANYTHVTRDLFDRGVNLIAQMVAPGDSRESFSLSSNPDLTLPILREAQAREGYELYLLGEVNPQLPYLGSDAILPAERFDFLLEGDMYDTPLFCAPTTPVGLTEYSIGMHVASLLPDGGSLQVGIGALGDAVCHALRLRHTHNKEFGGILRDLTVDDSLEFRHRMPPQQDKFERGLYGVSEMVPPGFLNLRRAGVLKREVYPDEALQGLLNRGEVEPVADEKLLLALKESGRISCPLTEEDTDFLQSIGAVDPSYSWRGHRFLSPDGEQEEADLHSAHGRQRLLGSCAGKKLRGGIWLHGGFYLGPSAMYRELRQLDDEEWAGINMTAIDYINELQHDYSLKVAQRQQARFVNAAMMVTLNGAVISDGLADAQVVSGVGGQYNFVAQAHELPGGRSVITLPSTRESGGETRSNIVWEFPHCTIPRHLRDIVVTEYGVADLRGRSDRDVIVAMLAICDSRFQEELLEKAKSAGKVEQDYSIPLQFTENTPAHIRAVYSTDERLALLPYYPLGTDFTEEEALLAAALGRLKVHSKKWWKVLPLALAGYRAYRDRSASADYIHRCLERMGFEETDTFEHKLEGYLVAGALREFVDLRRPLTGPGAE</sequence>
<dbReference type="AlphaFoldDB" id="A0A1G8ZNV7"/>
<dbReference type="InterPro" id="IPR037171">
    <property type="entry name" value="NagB/RpiA_transferase-like"/>
</dbReference>
<proteinExistence type="predicted"/>
<dbReference type="Gene3D" id="3.40.1080.10">
    <property type="entry name" value="Glutaconate Coenzyme A-transferase"/>
    <property type="match status" value="1"/>
</dbReference>
<dbReference type="GO" id="GO:0006083">
    <property type="term" value="P:acetate metabolic process"/>
    <property type="evidence" value="ECO:0007669"/>
    <property type="project" value="InterPro"/>
</dbReference>
<protein>
    <submittedName>
        <fullName evidence="2">Acetyl-CoA hydrolase/transferase C-terminal domain-containing protein</fullName>
    </submittedName>
</protein>
<dbReference type="RefSeq" id="WP_091511878.1">
    <property type="nucleotide sequence ID" value="NZ_FNFH01000003.1"/>
</dbReference>
<keyword evidence="2" id="KW-0808">Transferase</keyword>
<dbReference type="GO" id="GO:0016787">
    <property type="term" value="F:hydrolase activity"/>
    <property type="evidence" value="ECO:0007669"/>
    <property type="project" value="UniProtKB-KW"/>
</dbReference>
<dbReference type="InterPro" id="IPR026888">
    <property type="entry name" value="AcetylCoA_hyd_C"/>
</dbReference>